<feature type="transmembrane region" description="Helical" evidence="1">
    <location>
        <begin position="136"/>
        <end position="155"/>
    </location>
</feature>
<evidence type="ECO:0000256" key="1">
    <source>
        <dbReference type="SAM" id="Phobius"/>
    </source>
</evidence>
<feature type="domain" description="Copper resistance protein D" evidence="2">
    <location>
        <begin position="49"/>
        <end position="150"/>
    </location>
</feature>
<feature type="transmembrane region" description="Helical" evidence="1">
    <location>
        <begin position="84"/>
        <end position="105"/>
    </location>
</feature>
<reference evidence="3" key="1">
    <citation type="submission" date="2019-06" db="EMBL/GenBank/DDBJ databases">
        <authorList>
            <person name="Murdoch R.W."/>
            <person name="Fathepure B."/>
        </authorList>
    </citation>
    <scope>NUCLEOTIDE SEQUENCE</scope>
</reference>
<keyword evidence="1" id="KW-1133">Transmembrane helix</keyword>
<accession>A0A5B8RBN2</accession>
<dbReference type="Pfam" id="PF05425">
    <property type="entry name" value="CopD"/>
    <property type="match status" value="1"/>
</dbReference>
<sequence length="156" mass="16761">MFWEIPVLMALHLIAAVVWIGGMFLAYTCLRPAAGALEPSVRGPLWHGVLRRFLAAVWVAVVVLPASGYRMSALRFGGLADAPAYVHAMQAIGWVMIALFVYLYFGPYRRLGRAVADGSTGAAGAALGRIRRVVQINLGLGMALLVVVAAGRFFAF</sequence>
<evidence type="ECO:0000259" key="2">
    <source>
        <dbReference type="Pfam" id="PF05425"/>
    </source>
</evidence>
<gene>
    <name evidence="3" type="ORF">KBTEX_02869</name>
</gene>
<feature type="transmembrane region" description="Helical" evidence="1">
    <location>
        <begin position="6"/>
        <end position="28"/>
    </location>
</feature>
<dbReference type="AlphaFoldDB" id="A0A5B8RBN2"/>
<evidence type="ECO:0000313" key="3">
    <source>
        <dbReference type="EMBL" id="QEA06529.1"/>
    </source>
</evidence>
<dbReference type="GO" id="GO:0016020">
    <property type="term" value="C:membrane"/>
    <property type="evidence" value="ECO:0007669"/>
    <property type="project" value="InterPro"/>
</dbReference>
<dbReference type="InterPro" id="IPR008457">
    <property type="entry name" value="Cu-R_CopD_dom"/>
</dbReference>
<keyword evidence="1" id="KW-0812">Transmembrane</keyword>
<feature type="transmembrane region" description="Helical" evidence="1">
    <location>
        <begin position="49"/>
        <end position="69"/>
    </location>
</feature>
<proteinExistence type="predicted"/>
<organism evidence="3">
    <name type="scientific">uncultured organism</name>
    <dbReference type="NCBI Taxonomy" id="155900"/>
    <lineage>
        <taxon>unclassified sequences</taxon>
        <taxon>environmental samples</taxon>
    </lineage>
</organism>
<dbReference type="EMBL" id="MN079149">
    <property type="protein sequence ID" value="QEA06529.1"/>
    <property type="molecule type" value="Genomic_DNA"/>
</dbReference>
<name>A0A5B8RBN2_9ZZZZ</name>
<protein>
    <recommendedName>
        <fullName evidence="2">Copper resistance protein D domain-containing protein</fullName>
    </recommendedName>
</protein>
<keyword evidence="1" id="KW-0472">Membrane</keyword>